<keyword evidence="1" id="KW-0378">Hydrolase</keyword>
<proteinExistence type="predicted"/>
<dbReference type="Proteomes" id="UP000247591">
    <property type="component" value="Unassembled WGS sequence"/>
</dbReference>
<comment type="caution">
    <text evidence="3">The sequence shown here is derived from an EMBL/GenBank/DDBJ whole genome shotgun (WGS) entry which is preliminary data.</text>
</comment>
<accession>A0A318RL73</accession>
<reference evidence="3 4" key="1">
    <citation type="submission" date="2018-06" db="EMBL/GenBank/DDBJ databases">
        <title>Genomic Encyclopedia of Type Strains, Phase IV (KMG-IV): sequencing the most valuable type-strain genomes for metagenomic binning, comparative biology and taxonomic classification.</title>
        <authorList>
            <person name="Goeker M."/>
        </authorList>
    </citation>
    <scope>NUCLEOTIDE SEQUENCE [LARGE SCALE GENOMIC DNA]</scope>
    <source>
        <strain evidence="3 4">DSM 45521</strain>
    </source>
</reference>
<evidence type="ECO:0000313" key="3">
    <source>
        <dbReference type="EMBL" id="PYE18789.1"/>
    </source>
</evidence>
<protein>
    <submittedName>
        <fullName evidence="3">Acetyl esterase/lipase</fullName>
    </submittedName>
</protein>
<dbReference type="InterPro" id="IPR029058">
    <property type="entry name" value="AB_hydrolase_fold"/>
</dbReference>
<name>A0A318RL73_WILLI</name>
<dbReference type="Pfam" id="PF07859">
    <property type="entry name" value="Abhydrolase_3"/>
    <property type="match status" value="1"/>
</dbReference>
<gene>
    <name evidence="3" type="ORF">DFR67_104371</name>
</gene>
<dbReference type="InterPro" id="IPR050300">
    <property type="entry name" value="GDXG_lipolytic_enzyme"/>
</dbReference>
<dbReference type="PANTHER" id="PTHR48081">
    <property type="entry name" value="AB HYDROLASE SUPERFAMILY PROTEIN C4A8.06C"/>
    <property type="match status" value="1"/>
</dbReference>
<dbReference type="AlphaFoldDB" id="A0A318RL73"/>
<evidence type="ECO:0000256" key="1">
    <source>
        <dbReference type="ARBA" id="ARBA00022801"/>
    </source>
</evidence>
<keyword evidence="4" id="KW-1185">Reference proteome</keyword>
<dbReference type="InterPro" id="IPR013094">
    <property type="entry name" value="AB_hydrolase_3"/>
</dbReference>
<dbReference type="EMBL" id="QJSP01000004">
    <property type="protein sequence ID" value="PYE18789.1"/>
    <property type="molecule type" value="Genomic_DNA"/>
</dbReference>
<organism evidence="3 4">
    <name type="scientific">Williamsia limnetica</name>
    <dbReference type="NCBI Taxonomy" id="882452"/>
    <lineage>
        <taxon>Bacteria</taxon>
        <taxon>Bacillati</taxon>
        <taxon>Actinomycetota</taxon>
        <taxon>Actinomycetes</taxon>
        <taxon>Mycobacteriales</taxon>
        <taxon>Nocardiaceae</taxon>
        <taxon>Williamsia</taxon>
    </lineage>
</organism>
<dbReference type="SUPFAM" id="SSF53474">
    <property type="entry name" value="alpha/beta-Hydrolases"/>
    <property type="match status" value="1"/>
</dbReference>
<dbReference type="PANTHER" id="PTHR48081:SF8">
    <property type="entry name" value="ALPHA_BETA HYDROLASE FOLD-3 DOMAIN-CONTAINING PROTEIN-RELATED"/>
    <property type="match status" value="1"/>
</dbReference>
<evidence type="ECO:0000313" key="4">
    <source>
        <dbReference type="Proteomes" id="UP000247591"/>
    </source>
</evidence>
<sequence>MIFARIRDRKQFHPDLRSASVLIPGHLITKRTLPVVRTLSRLVRGSSRAQVHEVVPGVSVRVFRPRVPSAVPGPALLWIHGGGYVIGTAAQDDKMCQRFADDVGLTVASVEYRLAPEFPFPTPAEDCYAALQWLAARGDVDAARIAVGGASAGGGLAATVATFAHDRGEITPALQLLVYPMLDDRTATPNTLHRLWDATSNRFGWSSYIGSAAPADVAPARRADVSGLPPAWIGVGSLDLFREEDEVYAKRLEEAGVAVTFTVIPGAFHGFDAIMPSDVGRDFFDQQCAALREALKVQ</sequence>
<evidence type="ECO:0000259" key="2">
    <source>
        <dbReference type="Pfam" id="PF07859"/>
    </source>
</evidence>
<feature type="domain" description="Alpha/beta hydrolase fold-3" evidence="2">
    <location>
        <begin position="76"/>
        <end position="271"/>
    </location>
</feature>
<dbReference type="GO" id="GO:0016787">
    <property type="term" value="F:hydrolase activity"/>
    <property type="evidence" value="ECO:0007669"/>
    <property type="project" value="UniProtKB-KW"/>
</dbReference>
<dbReference type="Gene3D" id="3.40.50.1820">
    <property type="entry name" value="alpha/beta hydrolase"/>
    <property type="match status" value="1"/>
</dbReference>